<dbReference type="EMBL" id="CACVBM020001307">
    <property type="protein sequence ID" value="CAA7044677.1"/>
    <property type="molecule type" value="Genomic_DNA"/>
</dbReference>
<accession>A0A6D2K560</accession>
<dbReference type="AlphaFoldDB" id="A0A6D2K560"/>
<dbReference type="Proteomes" id="UP000467841">
    <property type="component" value="Unassembled WGS sequence"/>
</dbReference>
<comment type="caution">
    <text evidence="1">The sequence shown here is derived from an EMBL/GenBank/DDBJ whole genome shotgun (WGS) entry which is preliminary data.</text>
</comment>
<protein>
    <recommendedName>
        <fullName evidence="3">CCHC-type domain-containing protein</fullName>
    </recommendedName>
</protein>
<evidence type="ECO:0008006" key="3">
    <source>
        <dbReference type="Google" id="ProtNLM"/>
    </source>
</evidence>
<keyword evidence="2" id="KW-1185">Reference proteome</keyword>
<gene>
    <name evidence="1" type="ORF">MERR_LOCUS31912</name>
</gene>
<name>A0A6D2K560_9BRAS</name>
<organism evidence="1 2">
    <name type="scientific">Microthlaspi erraticum</name>
    <dbReference type="NCBI Taxonomy" id="1685480"/>
    <lineage>
        <taxon>Eukaryota</taxon>
        <taxon>Viridiplantae</taxon>
        <taxon>Streptophyta</taxon>
        <taxon>Embryophyta</taxon>
        <taxon>Tracheophyta</taxon>
        <taxon>Spermatophyta</taxon>
        <taxon>Magnoliopsida</taxon>
        <taxon>eudicotyledons</taxon>
        <taxon>Gunneridae</taxon>
        <taxon>Pentapetalae</taxon>
        <taxon>rosids</taxon>
        <taxon>malvids</taxon>
        <taxon>Brassicales</taxon>
        <taxon>Brassicaceae</taxon>
        <taxon>Coluteocarpeae</taxon>
        <taxon>Microthlaspi</taxon>
    </lineage>
</organism>
<proteinExistence type="predicted"/>
<evidence type="ECO:0000313" key="2">
    <source>
        <dbReference type="Proteomes" id="UP000467841"/>
    </source>
</evidence>
<sequence>MINGERYYVSYEGLTNICSGCGIYGHMLDSCPSRVVSKPVDSAMTNQGMVAASQGDAEEGFIMARKPKPVVRTAGRPAASVTGNGREVPRRVLKKIPQQKDLGNISLSNAFDRLREDTEVIEFGKGNIINDGNKENSSKLSGAFKGKEIAKSIDGSFGGDPRDLNGGFRSGAGEKKWGLDMEMATSGKRSRVERDDLGRSENRFVRKNGDDAPVEMAGLAENISRNSSSFSLGMAAIPPSVDSVDAIPSAAGGMEVVRD</sequence>
<reference evidence="1" key="1">
    <citation type="submission" date="2020-01" db="EMBL/GenBank/DDBJ databases">
        <authorList>
            <person name="Mishra B."/>
        </authorList>
    </citation>
    <scope>NUCLEOTIDE SEQUENCE [LARGE SCALE GENOMIC DNA]</scope>
</reference>
<evidence type="ECO:0000313" key="1">
    <source>
        <dbReference type="EMBL" id="CAA7044677.1"/>
    </source>
</evidence>